<dbReference type="RefSeq" id="WP_273936568.1">
    <property type="nucleotide sequence ID" value="NZ_CP097263.1"/>
</dbReference>
<keyword evidence="1" id="KW-0472">Membrane</keyword>
<keyword evidence="1" id="KW-1133">Transmembrane helix</keyword>
<organism evidence="2 3">
    <name type="scientific">Kutzneria chonburiensis</name>
    <dbReference type="NCBI Taxonomy" id="1483604"/>
    <lineage>
        <taxon>Bacteria</taxon>
        <taxon>Bacillati</taxon>
        <taxon>Actinomycetota</taxon>
        <taxon>Actinomycetes</taxon>
        <taxon>Pseudonocardiales</taxon>
        <taxon>Pseudonocardiaceae</taxon>
        <taxon>Kutzneria</taxon>
    </lineage>
</organism>
<dbReference type="Proteomes" id="UP001589810">
    <property type="component" value="Unassembled WGS sequence"/>
</dbReference>
<evidence type="ECO:0000256" key="1">
    <source>
        <dbReference type="SAM" id="Phobius"/>
    </source>
</evidence>
<sequence>MFEPSTSAFGAFRRLAQSVFLGCLLFVVVGVLLLLPGAPVTLTPAALILPVVGLLSVYVIGLLDQRKAPAKRPDRKAVVDLARTMIFARLFTGEVVIIVGLVVGVVFWDQTPLFAAVATTVLLYTWWLRTDNFLVALHRLLDPVGAGQLTDAVIKR</sequence>
<keyword evidence="1" id="KW-0812">Transmembrane</keyword>
<feature type="transmembrane region" description="Helical" evidence="1">
    <location>
        <begin position="15"/>
        <end position="35"/>
    </location>
</feature>
<reference evidence="2 3" key="1">
    <citation type="submission" date="2024-09" db="EMBL/GenBank/DDBJ databases">
        <authorList>
            <person name="Sun Q."/>
            <person name="Mori K."/>
        </authorList>
    </citation>
    <scope>NUCLEOTIDE SEQUENCE [LARGE SCALE GENOMIC DNA]</scope>
    <source>
        <strain evidence="2 3">TBRC 1432</strain>
    </source>
</reference>
<feature type="transmembrane region" description="Helical" evidence="1">
    <location>
        <begin position="84"/>
        <end position="107"/>
    </location>
</feature>
<comment type="caution">
    <text evidence="2">The sequence shown here is derived from an EMBL/GenBank/DDBJ whole genome shotgun (WGS) entry which is preliminary data.</text>
</comment>
<feature type="transmembrane region" description="Helical" evidence="1">
    <location>
        <begin position="113"/>
        <end position="129"/>
    </location>
</feature>
<feature type="transmembrane region" description="Helical" evidence="1">
    <location>
        <begin position="41"/>
        <end position="63"/>
    </location>
</feature>
<keyword evidence="3" id="KW-1185">Reference proteome</keyword>
<name>A0ABV6N159_9PSEU</name>
<evidence type="ECO:0000313" key="3">
    <source>
        <dbReference type="Proteomes" id="UP001589810"/>
    </source>
</evidence>
<proteinExistence type="predicted"/>
<accession>A0ABV6N159</accession>
<gene>
    <name evidence="2" type="ORF">ACFFH7_32675</name>
</gene>
<dbReference type="EMBL" id="JBHLUD010000013">
    <property type="protein sequence ID" value="MFC0546310.1"/>
    <property type="molecule type" value="Genomic_DNA"/>
</dbReference>
<evidence type="ECO:0008006" key="4">
    <source>
        <dbReference type="Google" id="ProtNLM"/>
    </source>
</evidence>
<protein>
    <recommendedName>
        <fullName evidence="4">MFS transporter</fullName>
    </recommendedName>
</protein>
<evidence type="ECO:0000313" key="2">
    <source>
        <dbReference type="EMBL" id="MFC0546310.1"/>
    </source>
</evidence>